<name>A0ABS9FAE4_9PSED</name>
<sequence>MATGDIRIDSLLALPRNSLATNLPLGRAIEITYSFSGYSTAQVSAVTSMLAEVSTLVGVNFRQVDNGALLVYGYKSDGPTLADGSPGSGSMQLKTDGTGAIAWLNPKVAEMQNLDSGYGRQVALHETAHALGLKHPGEYSGNDSGPYLPDELATANHTIMAYNGGSTEHLGDFDILALQYLYGAAGPATQAPLTLISVDAASTSGSYFNDLFTLDISNITSSVRVTGLTGIDQLQVNLASSETFFQGKELDQVIYKKADGTYAGIFLDSVERIQFTDRTLGLDIDGNAGQAYRLYKAAFDRVPDKGGLGYWIGELDGGATLLEIAAKFITSAESIKINGANPTNLAFAKSMYQHVLGRAPDQGGLAWWVDQLDSNTRTRSDVLVGFSESSENQIALTGQTQSGIEFLPA</sequence>
<dbReference type="InterPro" id="IPR024079">
    <property type="entry name" value="MetalloPept_cat_dom_sf"/>
</dbReference>
<reference evidence="2 3" key="1">
    <citation type="submission" date="2019-11" db="EMBL/GenBank/DDBJ databases">
        <title>Epiphytic Pseudomonas syringae from cherry orchards.</title>
        <authorList>
            <person name="Hulin M.T."/>
        </authorList>
    </citation>
    <scope>NUCLEOTIDE SEQUENCE [LARGE SCALE GENOMIC DNA]</scope>
    <source>
        <strain evidence="2 3">PA-6-5B</strain>
    </source>
</reference>
<evidence type="ECO:0000259" key="1">
    <source>
        <dbReference type="SMART" id="SM00235"/>
    </source>
</evidence>
<dbReference type="Gene3D" id="3.40.390.10">
    <property type="entry name" value="Collagenase (Catalytic Domain)"/>
    <property type="match status" value="1"/>
</dbReference>
<keyword evidence="3" id="KW-1185">Reference proteome</keyword>
<dbReference type="Pfam" id="PF13946">
    <property type="entry name" value="DUF4214"/>
    <property type="match status" value="1"/>
</dbReference>
<evidence type="ECO:0000313" key="3">
    <source>
        <dbReference type="Proteomes" id="UP000814003"/>
    </source>
</evidence>
<dbReference type="EMBL" id="WKED01000036">
    <property type="protein sequence ID" value="MCF5108881.1"/>
    <property type="molecule type" value="Genomic_DNA"/>
</dbReference>
<dbReference type="SUPFAM" id="SSF55486">
    <property type="entry name" value="Metalloproteases ('zincins'), catalytic domain"/>
    <property type="match status" value="1"/>
</dbReference>
<gene>
    <name evidence="2" type="ORF">GIW56_18745</name>
</gene>
<dbReference type="SMART" id="SM00235">
    <property type="entry name" value="ZnMc"/>
    <property type="match status" value="1"/>
</dbReference>
<dbReference type="RefSeq" id="WP_200660986.1">
    <property type="nucleotide sequence ID" value="NZ_WKED01000036.1"/>
</dbReference>
<protein>
    <submittedName>
        <fullName evidence="2">DUF4214 domain-containing protein</fullName>
    </submittedName>
</protein>
<organism evidence="2 3">
    <name type="scientific">Pseudomonas gessardii</name>
    <dbReference type="NCBI Taxonomy" id="78544"/>
    <lineage>
        <taxon>Bacteria</taxon>
        <taxon>Pseudomonadati</taxon>
        <taxon>Pseudomonadota</taxon>
        <taxon>Gammaproteobacteria</taxon>
        <taxon>Pseudomonadales</taxon>
        <taxon>Pseudomonadaceae</taxon>
        <taxon>Pseudomonas</taxon>
    </lineage>
</organism>
<dbReference type="InterPro" id="IPR025282">
    <property type="entry name" value="DUF4214"/>
</dbReference>
<dbReference type="InterPro" id="IPR038255">
    <property type="entry name" value="PBS_linker_sf"/>
</dbReference>
<proteinExistence type="predicted"/>
<accession>A0ABS9FAE4</accession>
<comment type="caution">
    <text evidence="2">The sequence shown here is derived from an EMBL/GenBank/DDBJ whole genome shotgun (WGS) entry which is preliminary data.</text>
</comment>
<dbReference type="InterPro" id="IPR006026">
    <property type="entry name" value="Peptidase_Metallo"/>
</dbReference>
<feature type="domain" description="Peptidase metallopeptidase" evidence="1">
    <location>
        <begin position="22"/>
        <end position="166"/>
    </location>
</feature>
<dbReference type="Proteomes" id="UP000814003">
    <property type="component" value="Unassembled WGS sequence"/>
</dbReference>
<evidence type="ECO:0000313" key="2">
    <source>
        <dbReference type="EMBL" id="MCF5108881.1"/>
    </source>
</evidence>
<dbReference type="Gene3D" id="1.10.3130.20">
    <property type="entry name" value="Phycobilisome linker domain"/>
    <property type="match status" value="1"/>
</dbReference>